<feature type="domain" description="Protein kinase" evidence="13">
    <location>
        <begin position="168"/>
        <end position="439"/>
    </location>
</feature>
<comment type="similarity">
    <text evidence="8">Belongs to the protein kinase superfamily. STE Ser/Thr protein kinase family. MAP kinase kinase subfamily.</text>
</comment>
<gene>
    <name evidence="14" type="ORF">TGEB3V08_LOCUS4924</name>
</gene>
<dbReference type="Pfam" id="PF00069">
    <property type="entry name" value="Pkinase"/>
    <property type="match status" value="1"/>
</dbReference>
<reference evidence="14" key="1">
    <citation type="submission" date="2020-11" db="EMBL/GenBank/DDBJ databases">
        <authorList>
            <person name="Tran Van P."/>
        </authorList>
    </citation>
    <scope>NUCLEOTIDE SEQUENCE</scope>
</reference>
<evidence type="ECO:0000256" key="10">
    <source>
        <dbReference type="PROSITE-ProRule" id="PRU10141"/>
    </source>
</evidence>
<dbReference type="InterPro" id="IPR008271">
    <property type="entry name" value="Ser/Thr_kinase_AS"/>
</dbReference>
<organism evidence="14">
    <name type="scientific">Timema genevievae</name>
    <name type="common">Walking stick</name>
    <dbReference type="NCBI Taxonomy" id="629358"/>
    <lineage>
        <taxon>Eukaryota</taxon>
        <taxon>Metazoa</taxon>
        <taxon>Ecdysozoa</taxon>
        <taxon>Arthropoda</taxon>
        <taxon>Hexapoda</taxon>
        <taxon>Insecta</taxon>
        <taxon>Pterygota</taxon>
        <taxon>Neoptera</taxon>
        <taxon>Polyneoptera</taxon>
        <taxon>Phasmatodea</taxon>
        <taxon>Timematodea</taxon>
        <taxon>Timematoidea</taxon>
        <taxon>Timematidae</taxon>
        <taxon>Timema</taxon>
    </lineage>
</organism>
<evidence type="ECO:0000256" key="1">
    <source>
        <dbReference type="ARBA" id="ARBA00022527"/>
    </source>
</evidence>
<dbReference type="GO" id="GO:0004674">
    <property type="term" value="F:protein serine/threonine kinase activity"/>
    <property type="evidence" value="ECO:0007669"/>
    <property type="project" value="UniProtKB-KW"/>
</dbReference>
<evidence type="ECO:0000256" key="5">
    <source>
        <dbReference type="ARBA" id="ARBA00022777"/>
    </source>
</evidence>
<protein>
    <recommendedName>
        <fullName evidence="9">mitogen-activated protein kinase kinase</fullName>
        <ecNumber evidence="9">2.7.12.2</ecNumber>
    </recommendedName>
</protein>
<accession>A0A7R9JYD3</accession>
<dbReference type="PANTHER" id="PTHR48013">
    <property type="entry name" value="DUAL SPECIFICITY MITOGEN-ACTIVATED PROTEIN KINASE KINASE 5-RELATED"/>
    <property type="match status" value="1"/>
</dbReference>
<evidence type="ECO:0000256" key="7">
    <source>
        <dbReference type="ARBA" id="ARBA00023137"/>
    </source>
</evidence>
<dbReference type="InterPro" id="IPR011009">
    <property type="entry name" value="Kinase-like_dom_sf"/>
</dbReference>
<dbReference type="PROSITE" id="PS50011">
    <property type="entry name" value="PROTEIN_KINASE_DOM"/>
    <property type="match status" value="1"/>
</dbReference>
<evidence type="ECO:0000313" key="14">
    <source>
        <dbReference type="EMBL" id="CAD7592420.1"/>
    </source>
</evidence>
<evidence type="ECO:0000256" key="8">
    <source>
        <dbReference type="ARBA" id="ARBA00038035"/>
    </source>
</evidence>
<proteinExistence type="inferred from homology"/>
<dbReference type="GO" id="GO:0008545">
    <property type="term" value="F:JUN kinase kinase activity"/>
    <property type="evidence" value="ECO:0007669"/>
    <property type="project" value="TreeGrafter"/>
</dbReference>
<keyword evidence="4 10" id="KW-0547">Nucleotide-binding</keyword>
<name>A0A7R9JYD3_TIMGE</name>
<dbReference type="GO" id="GO:0004713">
    <property type="term" value="F:protein tyrosine kinase activity"/>
    <property type="evidence" value="ECO:0007669"/>
    <property type="project" value="UniProtKB-KW"/>
</dbReference>
<evidence type="ECO:0000256" key="2">
    <source>
        <dbReference type="ARBA" id="ARBA00022553"/>
    </source>
</evidence>
<dbReference type="InterPro" id="IPR000719">
    <property type="entry name" value="Prot_kinase_dom"/>
</dbReference>
<dbReference type="FunFam" id="1.10.510.10:FF:000090">
    <property type="entry name" value="Dual specificity mitogen-activated protein kinase kinase 4"/>
    <property type="match status" value="1"/>
</dbReference>
<keyword evidence="1 11" id="KW-0723">Serine/threonine-protein kinase</keyword>
<dbReference type="PROSITE" id="PS00108">
    <property type="entry name" value="PROTEIN_KINASE_ST"/>
    <property type="match status" value="1"/>
</dbReference>
<dbReference type="SUPFAM" id="SSF56112">
    <property type="entry name" value="Protein kinase-like (PK-like)"/>
    <property type="match status" value="1"/>
</dbReference>
<keyword evidence="6 10" id="KW-0067">ATP-binding</keyword>
<dbReference type="Gene3D" id="1.10.510.10">
    <property type="entry name" value="Transferase(Phosphotransferase) domain 1"/>
    <property type="match status" value="1"/>
</dbReference>
<keyword evidence="7" id="KW-0829">Tyrosine-protein kinase</keyword>
<dbReference type="PROSITE" id="PS00107">
    <property type="entry name" value="PROTEIN_KINASE_ATP"/>
    <property type="match status" value="1"/>
</dbReference>
<evidence type="ECO:0000256" key="9">
    <source>
        <dbReference type="ARBA" id="ARBA00038999"/>
    </source>
</evidence>
<feature type="region of interest" description="Disordered" evidence="12">
    <location>
        <begin position="78"/>
        <end position="105"/>
    </location>
</feature>
<dbReference type="EC" id="2.7.12.2" evidence="9"/>
<dbReference type="FunFam" id="3.30.200.20:FF:000126">
    <property type="entry name" value="Dual specificity mitogen-activated protein kinase kinase 4"/>
    <property type="match status" value="1"/>
</dbReference>
<feature type="region of interest" description="Disordered" evidence="12">
    <location>
        <begin position="41"/>
        <end position="66"/>
    </location>
</feature>
<dbReference type="Gene3D" id="3.30.200.20">
    <property type="entry name" value="Phosphorylase Kinase, domain 1"/>
    <property type="match status" value="1"/>
</dbReference>
<sequence length="473" mass="53292">MAEHQGNSSNSMSQGRYSQSALAVVELGGLNLEEVNPHLRGGRVENHLGKTTPSSPERDSNLDLPVLGGRAQHDLRVSQLRHRGGCRPSQAGSHSTNEERLNSSPVRGRTVLPRVKPFNQEFLPDKSRFGPSDRTKIREKLKMCQSIQSTGKLQLSPDSVYDFTSEDLNDLGEIGRGAFGTVNKMVHRHSNTVMAVKRIRSTVDEKEQKQLLMDLEVVMKSNECPYIVQFYGALFKEGDCWICMELMDTSLDKFYKFIYEQLKQRIPEAILGKITVATVKALNYLKEQLKIIHRDVKPSNILLDKRGNIKLCDFGISGHLVDSIARTKDAGCRPYMAPERIDPMKSRGYDVRSDVWSLGITLIEVATGHFPYPKWNSVFEQLAQVVQGEPPRLSPNENGNRFTADFVDFVNTCLAKTKSLIKEDNQRPKYNKLLEHPFIRHSDKASIDVADYVSHTLDAMANNGDTMFTTNQP</sequence>
<keyword evidence="5" id="KW-0418">Kinase</keyword>
<keyword evidence="3" id="KW-0808">Transferase</keyword>
<dbReference type="GO" id="GO:0005524">
    <property type="term" value="F:ATP binding"/>
    <property type="evidence" value="ECO:0007669"/>
    <property type="project" value="UniProtKB-UniRule"/>
</dbReference>
<dbReference type="InterPro" id="IPR017441">
    <property type="entry name" value="Protein_kinase_ATP_BS"/>
</dbReference>
<evidence type="ECO:0000259" key="13">
    <source>
        <dbReference type="PROSITE" id="PS50011"/>
    </source>
</evidence>
<dbReference type="PANTHER" id="PTHR48013:SF15">
    <property type="entry name" value="DUAL SPECIFICITY MITOGEN-ACTIVATED PROTEIN KINASE KINASE 4"/>
    <property type="match status" value="1"/>
</dbReference>
<dbReference type="GO" id="GO:0033554">
    <property type="term" value="P:cellular response to stress"/>
    <property type="evidence" value="ECO:0007669"/>
    <property type="project" value="UniProtKB-ARBA"/>
</dbReference>
<dbReference type="CDD" id="cd06616">
    <property type="entry name" value="PKc_MKK4"/>
    <property type="match status" value="1"/>
</dbReference>
<feature type="binding site" evidence="10">
    <location>
        <position position="197"/>
    </location>
    <ligand>
        <name>ATP</name>
        <dbReference type="ChEBI" id="CHEBI:30616"/>
    </ligand>
</feature>
<dbReference type="AlphaFoldDB" id="A0A7R9JYD3"/>
<evidence type="ECO:0000256" key="6">
    <source>
        <dbReference type="ARBA" id="ARBA00022840"/>
    </source>
</evidence>
<evidence type="ECO:0000256" key="12">
    <source>
        <dbReference type="SAM" id="MobiDB-lite"/>
    </source>
</evidence>
<dbReference type="EMBL" id="OE840756">
    <property type="protein sequence ID" value="CAD7592420.1"/>
    <property type="molecule type" value="Genomic_DNA"/>
</dbReference>
<keyword evidence="2" id="KW-0597">Phosphoprotein</keyword>
<evidence type="ECO:0000256" key="3">
    <source>
        <dbReference type="ARBA" id="ARBA00022679"/>
    </source>
</evidence>
<evidence type="ECO:0000256" key="4">
    <source>
        <dbReference type="ARBA" id="ARBA00022741"/>
    </source>
</evidence>
<dbReference type="SMART" id="SM00220">
    <property type="entry name" value="S_TKc"/>
    <property type="match status" value="1"/>
</dbReference>
<dbReference type="GO" id="GO:0005829">
    <property type="term" value="C:cytosol"/>
    <property type="evidence" value="ECO:0007669"/>
    <property type="project" value="UniProtKB-ARBA"/>
</dbReference>
<evidence type="ECO:0000256" key="11">
    <source>
        <dbReference type="RuleBase" id="RU000304"/>
    </source>
</evidence>